<keyword evidence="1" id="KW-1133">Transmembrane helix</keyword>
<protein>
    <submittedName>
        <fullName evidence="2">Uncharacterized protein</fullName>
    </submittedName>
</protein>
<reference evidence="2" key="1">
    <citation type="submission" date="2022-12" db="EMBL/GenBank/DDBJ databases">
        <title>Bacterial isolates from different developmental stages of Nematostella vectensis.</title>
        <authorList>
            <person name="Fraune S."/>
        </authorList>
    </citation>
    <scope>NUCLEOTIDE SEQUENCE</scope>
    <source>
        <strain evidence="2">G21619-S1</strain>
    </source>
</reference>
<organism evidence="2 3">
    <name type="scientific">Castellaniella denitrificans</name>
    <dbReference type="NCBI Taxonomy" id="56119"/>
    <lineage>
        <taxon>Bacteria</taxon>
        <taxon>Pseudomonadati</taxon>
        <taxon>Pseudomonadota</taxon>
        <taxon>Betaproteobacteria</taxon>
        <taxon>Burkholderiales</taxon>
        <taxon>Alcaligenaceae</taxon>
        <taxon>Castellaniella</taxon>
    </lineage>
</organism>
<evidence type="ECO:0000313" key="2">
    <source>
        <dbReference type="EMBL" id="MCZ4331071.1"/>
    </source>
</evidence>
<accession>A0ABT4M6X8</accession>
<dbReference type="RefSeq" id="WP_269360193.1">
    <property type="nucleotide sequence ID" value="NZ_JAPWHE010000014.1"/>
</dbReference>
<feature type="transmembrane region" description="Helical" evidence="1">
    <location>
        <begin position="6"/>
        <end position="27"/>
    </location>
</feature>
<keyword evidence="3" id="KW-1185">Reference proteome</keyword>
<sequence>MMNGSGMLLPLVGYLVLIGIPAAVIVGKAGYSKAWVILAFIPVVNLIALWVFAFSKWPALRG</sequence>
<dbReference type="EMBL" id="JAPWHE010000014">
    <property type="protein sequence ID" value="MCZ4331071.1"/>
    <property type="molecule type" value="Genomic_DNA"/>
</dbReference>
<comment type="caution">
    <text evidence="2">The sequence shown here is derived from an EMBL/GenBank/DDBJ whole genome shotgun (WGS) entry which is preliminary data.</text>
</comment>
<dbReference type="Proteomes" id="UP001068379">
    <property type="component" value="Unassembled WGS sequence"/>
</dbReference>
<name>A0ABT4M6X8_9BURK</name>
<gene>
    <name evidence="2" type="ORF">O4H32_14065</name>
</gene>
<evidence type="ECO:0000256" key="1">
    <source>
        <dbReference type="SAM" id="Phobius"/>
    </source>
</evidence>
<keyword evidence="1" id="KW-0812">Transmembrane</keyword>
<keyword evidence="1" id="KW-0472">Membrane</keyword>
<evidence type="ECO:0000313" key="3">
    <source>
        <dbReference type="Proteomes" id="UP001068379"/>
    </source>
</evidence>
<proteinExistence type="predicted"/>
<feature type="transmembrane region" description="Helical" evidence="1">
    <location>
        <begin position="34"/>
        <end position="53"/>
    </location>
</feature>